<evidence type="ECO:0000256" key="1">
    <source>
        <dbReference type="ARBA" id="ARBA00006040"/>
    </source>
</evidence>
<dbReference type="AlphaFoldDB" id="A0A8J2XM69"/>
<dbReference type="Proteomes" id="UP000616114">
    <property type="component" value="Unassembled WGS sequence"/>
</dbReference>
<comment type="cofactor">
    <cofactor evidence="7">
        <name>Zn(2+)</name>
        <dbReference type="ChEBI" id="CHEBI:29105"/>
    </cofactor>
    <text evidence="7">Binds 1 zinc ion.</text>
</comment>
<feature type="domain" description="Peptidase M3A/M3B catalytic" evidence="9">
    <location>
        <begin position="249"/>
        <end position="712"/>
    </location>
</feature>
<reference evidence="10" key="1">
    <citation type="journal article" date="2014" name="Int. J. Syst. Evol. Microbiol.">
        <title>Complete genome sequence of Corynebacterium casei LMG S-19264T (=DSM 44701T), isolated from a smear-ripened cheese.</title>
        <authorList>
            <consortium name="US DOE Joint Genome Institute (JGI-PGF)"/>
            <person name="Walter F."/>
            <person name="Albersmeier A."/>
            <person name="Kalinowski J."/>
            <person name="Ruckert C."/>
        </authorList>
    </citation>
    <scope>NUCLEOTIDE SEQUENCE</scope>
    <source>
        <strain evidence="10">CGMCC 1.12785</strain>
    </source>
</reference>
<dbReference type="CDD" id="cd06456">
    <property type="entry name" value="M3A_DCP"/>
    <property type="match status" value="1"/>
</dbReference>
<evidence type="ECO:0000256" key="2">
    <source>
        <dbReference type="ARBA" id="ARBA00022670"/>
    </source>
</evidence>
<organism evidence="10 11">
    <name type="scientific">Sediminivirga luteola</name>
    <dbReference type="NCBI Taxonomy" id="1774748"/>
    <lineage>
        <taxon>Bacteria</taxon>
        <taxon>Bacillati</taxon>
        <taxon>Actinomycetota</taxon>
        <taxon>Actinomycetes</taxon>
        <taxon>Micrococcales</taxon>
        <taxon>Brevibacteriaceae</taxon>
        <taxon>Sediminivirga</taxon>
    </lineage>
</organism>
<dbReference type="EMBL" id="BMFY01000014">
    <property type="protein sequence ID" value="GGA23647.1"/>
    <property type="molecule type" value="Genomic_DNA"/>
</dbReference>
<keyword evidence="6 7" id="KW-0482">Metalloprotease</keyword>
<feature type="region of interest" description="Disordered" evidence="8">
    <location>
        <begin position="346"/>
        <end position="369"/>
    </location>
</feature>
<dbReference type="GO" id="GO:0006508">
    <property type="term" value="P:proteolysis"/>
    <property type="evidence" value="ECO:0007669"/>
    <property type="project" value="UniProtKB-KW"/>
</dbReference>
<dbReference type="Pfam" id="PF01432">
    <property type="entry name" value="Peptidase_M3"/>
    <property type="match status" value="1"/>
</dbReference>
<dbReference type="InterPro" id="IPR034005">
    <property type="entry name" value="M3A_DCP"/>
</dbReference>
<name>A0A8J2XM69_9MICO</name>
<dbReference type="InterPro" id="IPR024077">
    <property type="entry name" value="Neurolysin/TOP_dom2"/>
</dbReference>
<evidence type="ECO:0000313" key="11">
    <source>
        <dbReference type="Proteomes" id="UP000616114"/>
    </source>
</evidence>
<evidence type="ECO:0000256" key="8">
    <source>
        <dbReference type="SAM" id="MobiDB-lite"/>
    </source>
</evidence>
<dbReference type="GO" id="GO:0004222">
    <property type="term" value="F:metalloendopeptidase activity"/>
    <property type="evidence" value="ECO:0007669"/>
    <property type="project" value="InterPro"/>
</dbReference>
<reference evidence="10" key="2">
    <citation type="submission" date="2020-09" db="EMBL/GenBank/DDBJ databases">
        <authorList>
            <person name="Sun Q."/>
            <person name="Zhou Y."/>
        </authorList>
    </citation>
    <scope>NUCLEOTIDE SEQUENCE</scope>
    <source>
        <strain evidence="10">CGMCC 1.12785</strain>
    </source>
</reference>
<comment type="similarity">
    <text evidence="1 7">Belongs to the peptidase M3 family.</text>
</comment>
<comment type="caution">
    <text evidence="10">The sequence shown here is derived from an EMBL/GenBank/DDBJ whole genome shotgun (WGS) entry which is preliminary data.</text>
</comment>
<keyword evidence="4 7" id="KW-0378">Hydrolase</keyword>
<gene>
    <name evidence="10" type="primary">dcp</name>
    <name evidence="10" type="ORF">GCM10011333_28350</name>
</gene>
<dbReference type="GO" id="GO:0005829">
    <property type="term" value="C:cytosol"/>
    <property type="evidence" value="ECO:0007669"/>
    <property type="project" value="TreeGrafter"/>
</dbReference>
<keyword evidence="2 7" id="KW-0645">Protease</keyword>
<evidence type="ECO:0000256" key="3">
    <source>
        <dbReference type="ARBA" id="ARBA00022723"/>
    </source>
</evidence>
<dbReference type="PANTHER" id="PTHR43660">
    <property type="entry name" value="DIPEPTIDYL CARBOXYPEPTIDASE"/>
    <property type="match status" value="1"/>
</dbReference>
<dbReference type="InterPro" id="IPR045090">
    <property type="entry name" value="Pept_M3A_M3B"/>
</dbReference>
<keyword evidence="3 7" id="KW-0479">Metal-binding</keyword>
<dbReference type="InterPro" id="IPR024079">
    <property type="entry name" value="MetalloPept_cat_dom_sf"/>
</dbReference>
<evidence type="ECO:0000256" key="4">
    <source>
        <dbReference type="ARBA" id="ARBA00022801"/>
    </source>
</evidence>
<dbReference type="FunFam" id="3.40.390.10:FF:000009">
    <property type="entry name" value="Oligopeptidase A"/>
    <property type="match status" value="1"/>
</dbReference>
<dbReference type="GO" id="GO:0004180">
    <property type="term" value="F:carboxypeptidase activity"/>
    <property type="evidence" value="ECO:0007669"/>
    <property type="project" value="TreeGrafter"/>
</dbReference>
<dbReference type="Gene3D" id="1.10.1370.40">
    <property type="match status" value="1"/>
</dbReference>
<protein>
    <submittedName>
        <fullName evidence="10">Peptidyl-dipeptidase Dcp</fullName>
    </submittedName>
</protein>
<keyword evidence="11" id="KW-1185">Reference proteome</keyword>
<keyword evidence="5 7" id="KW-0862">Zinc</keyword>
<evidence type="ECO:0000313" key="10">
    <source>
        <dbReference type="EMBL" id="GGA23647.1"/>
    </source>
</evidence>
<dbReference type="RefSeq" id="WP_188551549.1">
    <property type="nucleotide sequence ID" value="NZ_BMFY01000014.1"/>
</dbReference>
<evidence type="ECO:0000256" key="7">
    <source>
        <dbReference type="RuleBase" id="RU003435"/>
    </source>
</evidence>
<accession>A0A8J2XM69</accession>
<sequence>MTEEPRTDRIPVIGAQEVPGLDPAYADLLGEGPQEAGLPRFSAVTPERIEAAFEHAAGYQLEAISRLTALSEAPTFANTDVRFEESGLPLRRLQALIRLMISALAGSDVRDMWKRLAPRLAAHENAVYLDTALYARLRAVPTGDLTPADSFVHAHTLQEFELAGAALDPEARARVAELRVRIADLEAAFGAAVQRQQHARALVTDDATELEGLSAEELAAAEESVGEPDAGTARRWRLPLVNTSQQPALASLTRPETRRRLMELSLGRGIDGGPDDTRALITELTAARADLAGELGFGCFADLSTHAACAKTTAAAGDLLAQVLGPAIGKAARELRTLAEFGVAEGLIEPPGPAEPDPEQDADPGGAPDLHPADVTFLLHAYQQRTFHLDPAELAPYFELETVFADGVLYAASRLYGIGFRERDDLELYHPDVRAYEVTDADGAPLGLLLADFFARPEKIGGAWMDQLVDQGRLTGTRPVITLTCNITKPAPGQPATLSVDEVTTLFHEFGHVLHGLFSDVTFPSRSGTNVPRDAVEYPSQLNEMWQFDPEIVANYAWDRVRQSGIPAELLDRIRQSHRFGEGVRTLEFAAAVLLDLTWHSLEPGETIEDVVAFEQEVFHSAGIPAAVVPPRYRSAYFRHVFTGSYPAGYYSYLWSEVLAADTAAWFSERGGLDQDLGEQFRSTVLAPGGTRDMEDSFALLRGRPAIVRPLLLKRGLIEEE</sequence>
<proteinExistence type="inferred from homology"/>
<evidence type="ECO:0000256" key="6">
    <source>
        <dbReference type="ARBA" id="ARBA00023049"/>
    </source>
</evidence>
<dbReference type="InterPro" id="IPR001567">
    <property type="entry name" value="Pept_M3A_M3B_dom"/>
</dbReference>
<dbReference type="Gene3D" id="1.10.1370.10">
    <property type="entry name" value="Neurolysin, domain 3"/>
    <property type="match status" value="1"/>
</dbReference>
<evidence type="ECO:0000259" key="9">
    <source>
        <dbReference type="Pfam" id="PF01432"/>
    </source>
</evidence>
<dbReference type="Gene3D" id="3.40.390.10">
    <property type="entry name" value="Collagenase (Catalytic Domain)"/>
    <property type="match status" value="1"/>
</dbReference>
<evidence type="ECO:0000256" key="5">
    <source>
        <dbReference type="ARBA" id="ARBA00022833"/>
    </source>
</evidence>
<dbReference type="SUPFAM" id="SSF55486">
    <property type="entry name" value="Metalloproteases ('zincins'), catalytic domain"/>
    <property type="match status" value="1"/>
</dbReference>
<dbReference type="GO" id="GO:0046872">
    <property type="term" value="F:metal ion binding"/>
    <property type="evidence" value="ECO:0007669"/>
    <property type="project" value="UniProtKB-UniRule"/>
</dbReference>
<dbReference type="PANTHER" id="PTHR43660:SF1">
    <property type="entry name" value="DIPEPTIDYL CARBOXYPEPTIDASE"/>
    <property type="match status" value="1"/>
</dbReference>